<keyword evidence="2" id="KW-1185">Reference proteome</keyword>
<accession>A0A7W6EXY5</accession>
<protein>
    <recommendedName>
        <fullName evidence="3">Nucleotidyl transferase AbiEii/AbiGii toxin family protein</fullName>
    </recommendedName>
</protein>
<dbReference type="AlphaFoldDB" id="A0A7W6EXY5"/>
<reference evidence="1 2" key="1">
    <citation type="submission" date="2020-08" db="EMBL/GenBank/DDBJ databases">
        <title>Genomic Encyclopedia of Type Strains, Phase IV (KMG-IV): sequencing the most valuable type-strain genomes for metagenomic binning, comparative biology and taxonomic classification.</title>
        <authorList>
            <person name="Goeker M."/>
        </authorList>
    </citation>
    <scope>NUCLEOTIDE SEQUENCE [LARGE SCALE GENOMIC DNA]</scope>
    <source>
        <strain evidence="1 2">DSM 14552</strain>
    </source>
</reference>
<organism evidence="1 2">
    <name type="scientific">Novosphingobium hassiacum</name>
    <dbReference type="NCBI Taxonomy" id="173676"/>
    <lineage>
        <taxon>Bacteria</taxon>
        <taxon>Pseudomonadati</taxon>
        <taxon>Pseudomonadota</taxon>
        <taxon>Alphaproteobacteria</taxon>
        <taxon>Sphingomonadales</taxon>
        <taxon>Sphingomonadaceae</taxon>
        <taxon>Novosphingobium</taxon>
    </lineage>
</organism>
<proteinExistence type="predicted"/>
<evidence type="ECO:0000313" key="2">
    <source>
        <dbReference type="Proteomes" id="UP000562395"/>
    </source>
</evidence>
<gene>
    <name evidence="1" type="ORF">GGQ88_004180</name>
</gene>
<dbReference type="Proteomes" id="UP000562395">
    <property type="component" value="Unassembled WGS sequence"/>
</dbReference>
<comment type="caution">
    <text evidence="1">The sequence shown here is derived from an EMBL/GenBank/DDBJ whole genome shotgun (WGS) entry which is preliminary data.</text>
</comment>
<evidence type="ECO:0000313" key="1">
    <source>
        <dbReference type="EMBL" id="MBB3862877.1"/>
    </source>
</evidence>
<dbReference type="PROSITE" id="PS51257">
    <property type="entry name" value="PROKAR_LIPOPROTEIN"/>
    <property type="match status" value="1"/>
</dbReference>
<evidence type="ECO:0008006" key="3">
    <source>
        <dbReference type="Google" id="ProtNLM"/>
    </source>
</evidence>
<dbReference type="EMBL" id="JACICY010000029">
    <property type="protein sequence ID" value="MBB3862877.1"/>
    <property type="molecule type" value="Genomic_DNA"/>
</dbReference>
<sequence length="251" mass="28158">MVIGVDRFRAHFAGHEHQYVLIGGAACELIMDEVGLDFRATKDLDIVLVVEALDSAFAARFWAFVEEGDYEIRESSEGAKVLYRFQKPKAEGYPAMLELFSRAPEGLTLGGDAHLTPLPIDEAAASLSAILLDESYYEFLKSMVREAGGIPVLDEAAIIPFKARAWLDLTRQREEGLQVDEKNIRKHRNDVARLLQLLSPEVRYSLPPSVAEDMLAFVENAAIEADFDPRQFRVNMTREDVAARLRAAYQL</sequence>
<name>A0A7W6EXY5_9SPHN</name>
<dbReference type="RefSeq" id="WP_183615282.1">
    <property type="nucleotide sequence ID" value="NZ_JACICY010000029.1"/>
</dbReference>